<keyword evidence="2" id="KW-0418">Kinase</keyword>
<comment type="caution">
    <text evidence="2">The sequence shown here is derived from an EMBL/GenBank/DDBJ whole genome shotgun (WGS) entry which is preliminary data.</text>
</comment>
<evidence type="ECO:0000313" key="3">
    <source>
        <dbReference type="Proteomes" id="UP000265520"/>
    </source>
</evidence>
<dbReference type="Proteomes" id="UP000265520">
    <property type="component" value="Unassembled WGS sequence"/>
</dbReference>
<dbReference type="Pfam" id="PF07727">
    <property type="entry name" value="RVT_2"/>
    <property type="match status" value="1"/>
</dbReference>
<evidence type="ECO:0000259" key="1">
    <source>
        <dbReference type="Pfam" id="PF07727"/>
    </source>
</evidence>
<dbReference type="AlphaFoldDB" id="A0A392M792"/>
<evidence type="ECO:0000313" key="2">
    <source>
        <dbReference type="EMBL" id="MCH82618.1"/>
    </source>
</evidence>
<reference evidence="2 3" key="1">
    <citation type="journal article" date="2018" name="Front. Plant Sci.">
        <title>Red Clover (Trifolium pratense) and Zigzag Clover (T. medium) - A Picture of Genomic Similarities and Differences.</title>
        <authorList>
            <person name="Dluhosova J."/>
            <person name="Istvanek J."/>
            <person name="Nedelnik J."/>
            <person name="Repkova J."/>
        </authorList>
    </citation>
    <scope>NUCLEOTIDE SEQUENCE [LARGE SCALE GENOMIC DNA]</scope>
    <source>
        <strain evidence="3">cv. 10/8</strain>
        <tissue evidence="2">Leaf</tissue>
    </source>
</reference>
<keyword evidence="2" id="KW-0675">Receptor</keyword>
<dbReference type="SUPFAM" id="SSF56672">
    <property type="entry name" value="DNA/RNA polymerases"/>
    <property type="match status" value="1"/>
</dbReference>
<dbReference type="InterPro" id="IPR013103">
    <property type="entry name" value="RVT_2"/>
</dbReference>
<name>A0A392M792_9FABA</name>
<dbReference type="GO" id="GO:0016301">
    <property type="term" value="F:kinase activity"/>
    <property type="evidence" value="ECO:0007669"/>
    <property type="project" value="UniProtKB-KW"/>
</dbReference>
<keyword evidence="3" id="KW-1185">Reference proteome</keyword>
<keyword evidence="2" id="KW-0808">Transferase</keyword>
<dbReference type="InterPro" id="IPR043502">
    <property type="entry name" value="DNA/RNA_pol_sf"/>
</dbReference>
<dbReference type="PANTHER" id="PTHR11439:SF499">
    <property type="entry name" value="PPC DOMAIN-CONTAINING PROTEIN"/>
    <property type="match status" value="1"/>
</dbReference>
<sequence>MHIPQGLPSSTILKLGFKQSSADHSLFTKGQGANFLVLLVYVDDIIVAGPNCTLIKDVQDILQQHFKLKIIGDLKYFLGLEIAKSEKATDPMEPSVDFNDDDGELLQDVSQYRRLIDADWGSCQVTRRSTTGFCIYLGDSLITWKSKKQATVARSSAEAEYRALASVTTELLWMKQLLSDFGISVPLVKLLCDSKSPIQLAHNLTTHERTKHIDIDCHFLRQHVQSGFLNLIHVKSNQQLADCLTKPLAKVQFRDVVNSNRKPHQ</sequence>
<dbReference type="CDD" id="cd09272">
    <property type="entry name" value="RNase_HI_RT_Ty1"/>
    <property type="match status" value="1"/>
</dbReference>
<gene>
    <name evidence="2" type="ORF">A2U01_0003429</name>
</gene>
<feature type="domain" description="Reverse transcriptase Ty1/copia-type" evidence="1">
    <location>
        <begin position="10"/>
        <end position="85"/>
    </location>
</feature>
<dbReference type="EMBL" id="LXQA010003935">
    <property type="protein sequence ID" value="MCH82618.1"/>
    <property type="molecule type" value="Genomic_DNA"/>
</dbReference>
<accession>A0A392M792</accession>
<organism evidence="2 3">
    <name type="scientific">Trifolium medium</name>
    <dbReference type="NCBI Taxonomy" id="97028"/>
    <lineage>
        <taxon>Eukaryota</taxon>
        <taxon>Viridiplantae</taxon>
        <taxon>Streptophyta</taxon>
        <taxon>Embryophyta</taxon>
        <taxon>Tracheophyta</taxon>
        <taxon>Spermatophyta</taxon>
        <taxon>Magnoliopsida</taxon>
        <taxon>eudicotyledons</taxon>
        <taxon>Gunneridae</taxon>
        <taxon>Pentapetalae</taxon>
        <taxon>rosids</taxon>
        <taxon>fabids</taxon>
        <taxon>Fabales</taxon>
        <taxon>Fabaceae</taxon>
        <taxon>Papilionoideae</taxon>
        <taxon>50 kb inversion clade</taxon>
        <taxon>NPAAA clade</taxon>
        <taxon>Hologalegina</taxon>
        <taxon>IRL clade</taxon>
        <taxon>Trifolieae</taxon>
        <taxon>Trifolium</taxon>
    </lineage>
</organism>
<proteinExistence type="predicted"/>
<protein>
    <submittedName>
        <fullName evidence="2">Cysteine-rich RLK (RECEPTOR-like protein kinase) 8</fullName>
    </submittedName>
</protein>
<dbReference type="PANTHER" id="PTHR11439">
    <property type="entry name" value="GAG-POL-RELATED RETROTRANSPOSON"/>
    <property type="match status" value="1"/>
</dbReference>